<dbReference type="AlphaFoldDB" id="A0A6J2X353"/>
<proteinExistence type="predicted"/>
<evidence type="ECO:0000313" key="3">
    <source>
        <dbReference type="RefSeq" id="XP_030745638.1"/>
    </source>
</evidence>
<dbReference type="InParanoid" id="A0A6J2X353"/>
<dbReference type="KEGG" id="soy:115874584"/>
<keyword evidence="2" id="KW-1185">Reference proteome</keyword>
<feature type="coiled-coil region" evidence="1">
    <location>
        <begin position="252"/>
        <end position="279"/>
    </location>
</feature>
<evidence type="ECO:0000256" key="1">
    <source>
        <dbReference type="SAM" id="Coils"/>
    </source>
</evidence>
<name>A0A6J2X353_SITOR</name>
<keyword evidence="1" id="KW-0175">Coiled coil</keyword>
<dbReference type="RefSeq" id="XP_030745638.1">
    <property type="nucleotide sequence ID" value="XM_030889778.1"/>
</dbReference>
<accession>A0A6J2X353</accession>
<dbReference type="Proteomes" id="UP000504635">
    <property type="component" value="Unplaced"/>
</dbReference>
<dbReference type="GeneID" id="115874584"/>
<gene>
    <name evidence="3" type="primary">LOC115874584</name>
</gene>
<dbReference type="OrthoDB" id="6578444at2759"/>
<reference evidence="3" key="1">
    <citation type="submission" date="2025-08" db="UniProtKB">
        <authorList>
            <consortium name="RefSeq"/>
        </authorList>
    </citation>
    <scope>IDENTIFICATION</scope>
    <source>
        <tissue evidence="3">Gonads</tissue>
    </source>
</reference>
<organism evidence="2 3">
    <name type="scientific">Sitophilus oryzae</name>
    <name type="common">Rice weevil</name>
    <name type="synonym">Curculio oryzae</name>
    <dbReference type="NCBI Taxonomy" id="7048"/>
    <lineage>
        <taxon>Eukaryota</taxon>
        <taxon>Metazoa</taxon>
        <taxon>Ecdysozoa</taxon>
        <taxon>Arthropoda</taxon>
        <taxon>Hexapoda</taxon>
        <taxon>Insecta</taxon>
        <taxon>Pterygota</taxon>
        <taxon>Neoptera</taxon>
        <taxon>Endopterygota</taxon>
        <taxon>Coleoptera</taxon>
        <taxon>Polyphaga</taxon>
        <taxon>Cucujiformia</taxon>
        <taxon>Curculionidae</taxon>
        <taxon>Dryophthorinae</taxon>
        <taxon>Sitophilus</taxon>
    </lineage>
</organism>
<sequence length="295" mass="33618">MAEEEEQTAKKDKKEKSTRVHVRIGKPFPVHCFEKGKKSSWSNYLSALPTIPEKTGKYTPMPYTFRLPPSPKPIQVKNVIAKCPPFYVLLDHAIAVIWMVFSGEKYDCPLGIAQLQWALAFLKTIYARTGERPKDVEVCVEAIEDILIDRYAALSKEIDKVDKINERSDFTDGALHSKTVKKINLDKFVFSKNYEDLAARMEPDDLSKVPSITSEAAQEELDNLKKAAGVESIEKLDTVSKDKAVNVLKMWYQEQTGKIKEEVKKLKSIQEQIQHVNNANIDFLDAAQMETFFEE</sequence>
<protein>
    <submittedName>
        <fullName evidence="3">Uncharacterized protein LOC115874584</fullName>
    </submittedName>
</protein>
<evidence type="ECO:0000313" key="2">
    <source>
        <dbReference type="Proteomes" id="UP000504635"/>
    </source>
</evidence>